<accession>A0AAD9MY51</accession>
<protein>
    <submittedName>
        <fullName evidence="1">Uncharacterized protein</fullName>
    </submittedName>
</protein>
<dbReference type="EMBL" id="JAODUO010002836">
    <property type="protein sequence ID" value="KAK2150127.1"/>
    <property type="molecule type" value="Genomic_DNA"/>
</dbReference>
<dbReference type="InterPro" id="IPR011042">
    <property type="entry name" value="6-blade_b-propeller_TolB-like"/>
</dbReference>
<dbReference type="AlphaFoldDB" id="A0AAD9MY51"/>
<proteinExistence type="predicted"/>
<keyword evidence="2" id="KW-1185">Reference proteome</keyword>
<evidence type="ECO:0000313" key="2">
    <source>
        <dbReference type="Proteomes" id="UP001209878"/>
    </source>
</evidence>
<organism evidence="1 2">
    <name type="scientific">Ridgeia piscesae</name>
    <name type="common">Tubeworm</name>
    <dbReference type="NCBI Taxonomy" id="27915"/>
    <lineage>
        <taxon>Eukaryota</taxon>
        <taxon>Metazoa</taxon>
        <taxon>Spiralia</taxon>
        <taxon>Lophotrochozoa</taxon>
        <taxon>Annelida</taxon>
        <taxon>Polychaeta</taxon>
        <taxon>Sedentaria</taxon>
        <taxon>Canalipalpata</taxon>
        <taxon>Sabellida</taxon>
        <taxon>Siboglinidae</taxon>
        <taxon>Ridgeia</taxon>
    </lineage>
</organism>
<gene>
    <name evidence="1" type="ORF">NP493_2854g00002</name>
</gene>
<comment type="caution">
    <text evidence="1">The sequence shown here is derived from an EMBL/GenBank/DDBJ whole genome shotgun (WGS) entry which is preliminary data.</text>
</comment>
<dbReference type="Gene3D" id="2.120.10.30">
    <property type="entry name" value="TolB, C-terminal domain"/>
    <property type="match status" value="1"/>
</dbReference>
<evidence type="ECO:0000313" key="1">
    <source>
        <dbReference type="EMBL" id="KAK2150127.1"/>
    </source>
</evidence>
<sequence>MDGSGDIKIVPTMDGDPRGIAIDYDTSRICWADHCGSATYIGTAPYSSNFAGIEIVQGESWGECPVTGIVPVTAIATGFRDFGDCAVFTDRTRRTCDKVTSSTTPRDFLLRADVSQCRNEARIRVALKDGDCSDKNQVIVQIIRYETIDKHDYCIW</sequence>
<dbReference type="Proteomes" id="UP001209878">
    <property type="component" value="Unassembled WGS sequence"/>
</dbReference>
<name>A0AAD9MY51_RIDPI</name>
<reference evidence="1" key="1">
    <citation type="journal article" date="2023" name="Mol. Biol. Evol.">
        <title>Third-Generation Sequencing Reveals the Adaptive Role of the Epigenome in Three Deep-Sea Polychaetes.</title>
        <authorList>
            <person name="Perez M."/>
            <person name="Aroh O."/>
            <person name="Sun Y."/>
            <person name="Lan Y."/>
            <person name="Juniper S.K."/>
            <person name="Young C.R."/>
            <person name="Angers B."/>
            <person name="Qian P.Y."/>
        </authorList>
    </citation>
    <scope>NUCLEOTIDE SEQUENCE</scope>
    <source>
        <strain evidence="1">R07B-5</strain>
    </source>
</reference>